<dbReference type="AlphaFoldDB" id="A0A1H6M3Q1"/>
<dbReference type="EMBL" id="CDSC02000366">
    <property type="protein sequence ID" value="SEH95914.1"/>
    <property type="molecule type" value="Genomic_DNA"/>
</dbReference>
<evidence type="ECO:0000313" key="2">
    <source>
        <dbReference type="Proteomes" id="UP000198988"/>
    </source>
</evidence>
<dbReference type="Proteomes" id="UP000198988">
    <property type="component" value="Unassembled WGS sequence"/>
</dbReference>
<sequence>MNRILTLDFSTHKPEVKNHTNTHNTKRDLCIAQPKNHQPDNTIFKNKLN</sequence>
<organism evidence="1 2">
    <name type="scientific">Bathymodiolus azoricus thioautotrophic gill symbiont</name>
    <dbReference type="NCBI Taxonomy" id="235205"/>
    <lineage>
        <taxon>Bacteria</taxon>
        <taxon>Pseudomonadati</taxon>
        <taxon>Pseudomonadota</taxon>
        <taxon>Gammaproteobacteria</taxon>
        <taxon>sulfur-oxidizing symbionts</taxon>
    </lineage>
</organism>
<proteinExistence type="predicted"/>
<evidence type="ECO:0000313" key="1">
    <source>
        <dbReference type="EMBL" id="SEH95914.1"/>
    </source>
</evidence>
<protein>
    <submittedName>
        <fullName evidence="1">Uncharacterized protein</fullName>
    </submittedName>
</protein>
<reference evidence="2" key="1">
    <citation type="submission" date="2016-06" db="EMBL/GenBank/DDBJ databases">
        <authorList>
            <person name="Petersen J."/>
            <person name="Sayavedra L."/>
        </authorList>
    </citation>
    <scope>NUCLEOTIDE SEQUENCE [LARGE SCALE GENOMIC DNA]</scope>
    <source>
        <strain evidence="2">BazSymA</strain>
    </source>
</reference>
<gene>
    <name evidence="1" type="ORF">BAZSYMA_ACONTIG00088_0</name>
</gene>
<name>A0A1H6M3Q1_9GAMM</name>
<accession>A0A1H6M3Q1</accession>